<dbReference type="GO" id="GO:0019290">
    <property type="term" value="P:siderophore biosynthetic process"/>
    <property type="evidence" value="ECO:0007669"/>
    <property type="project" value="InterPro"/>
</dbReference>
<feature type="domain" description="Aerobactin siderophore biosynthesis IucA/IucC N-terminal" evidence="2">
    <location>
        <begin position="128"/>
        <end position="367"/>
    </location>
</feature>
<dbReference type="RefSeq" id="WP_252160748.1">
    <property type="nucleotide sequence ID" value="NZ_CP098808.1"/>
</dbReference>
<dbReference type="Pfam" id="PF06276">
    <property type="entry name" value="FhuF"/>
    <property type="match status" value="1"/>
</dbReference>
<dbReference type="InterPro" id="IPR022770">
    <property type="entry name" value="IucA/IucC-like_C"/>
</dbReference>
<evidence type="ECO:0000256" key="1">
    <source>
        <dbReference type="ARBA" id="ARBA00004924"/>
    </source>
</evidence>
<evidence type="ECO:0000259" key="2">
    <source>
        <dbReference type="Pfam" id="PF04183"/>
    </source>
</evidence>
<geneLocation type="plasmid" evidence="4 5">
    <name>pA</name>
</geneLocation>
<feature type="domain" description="Aerobactin siderophore biosynthesis IucA/IucC-like C-terminal" evidence="3">
    <location>
        <begin position="389"/>
        <end position="549"/>
    </location>
</feature>
<dbReference type="InterPro" id="IPR007310">
    <property type="entry name" value="Aerobactin_biosyn_IucA/IucC_N"/>
</dbReference>
<comment type="pathway">
    <text evidence="1">Siderophore biosynthesis.</text>
</comment>
<dbReference type="Pfam" id="PF04183">
    <property type="entry name" value="IucA_IucC"/>
    <property type="match status" value="1"/>
</dbReference>
<evidence type="ECO:0000259" key="3">
    <source>
        <dbReference type="Pfam" id="PF06276"/>
    </source>
</evidence>
<name>A0A9Q9DCG7_ENSAD</name>
<dbReference type="InterPro" id="IPR037455">
    <property type="entry name" value="LucA/IucC-like"/>
</dbReference>
<accession>A0A9Q9DCG7</accession>
<keyword evidence="4" id="KW-0614">Plasmid</keyword>
<organism evidence="4 5">
    <name type="scientific">Ensifer adhaerens</name>
    <name type="common">Sinorhizobium morelense</name>
    <dbReference type="NCBI Taxonomy" id="106592"/>
    <lineage>
        <taxon>Bacteria</taxon>
        <taxon>Pseudomonadati</taxon>
        <taxon>Pseudomonadota</taxon>
        <taxon>Alphaproteobacteria</taxon>
        <taxon>Hyphomicrobiales</taxon>
        <taxon>Rhizobiaceae</taxon>
        <taxon>Sinorhizobium/Ensifer group</taxon>
        <taxon>Ensifer</taxon>
    </lineage>
</organism>
<dbReference type="Proteomes" id="UP001055460">
    <property type="component" value="Plasmid pA"/>
</dbReference>
<evidence type="ECO:0000313" key="5">
    <source>
        <dbReference type="Proteomes" id="UP001055460"/>
    </source>
</evidence>
<protein>
    <submittedName>
        <fullName evidence="4">Rhizobactin siderophore biosynthesis protein RhsF</fullName>
    </submittedName>
</protein>
<dbReference type="Gene3D" id="1.10.510.40">
    <property type="match status" value="1"/>
</dbReference>
<dbReference type="AlphaFoldDB" id="A0A9Q9DCG7"/>
<dbReference type="PANTHER" id="PTHR34384:SF6">
    <property type="entry name" value="STAPHYLOFERRIN B SYNTHASE"/>
    <property type="match status" value="1"/>
</dbReference>
<sequence length="578" mass="64879">MPLPLDLNGRPDERVLRQLVAALLFEGIVETSEHTDGDVTTFHWSIGGRQFRCHGAIGPFGRLRLAAGSVEMRDDADGWVVPPLAQMVSVLPGSGPTRGKLLNELTQTIAFSAWNERQVPARLRRALSFAELEGALEEGHPYHPCYKARTGFSVADHAAYGPEMGGAFQLVWLLVARKHLRCAIPGDEDAFWEAELGEETWSELRAKRQERGVSPDAFGLVPLHPWQWRELRERQLSGWIAAGEALCLGPAGDRYTATQSVRSLLNRDRPLAASVKLPLNIVNTSSRRTLEPHSVCTAPVISRWIAEMVAGDPAFRDRYPLTVLQEYAGIIADSDGPLAGQVAAIWRENAEATLGSGEAVIPFNALMMVEADGRAFADDWIQRFGLMPWINRLIEVAVLPVWHLLVHHGLAVEAHGQNMLLVHRDGWPARLILRDFHESIEFSPGFLRAPEKAPDFLSLEPIYREAEPDQFYWTDNLDSLRELVMDTLFVYNLSEISHLLDHCYNLPETLFWQRVQTVLAAYEAEHGATERLAQLGCDQPRILTESLMTRKLLALKPEYHHEVANALAARMLQRRRKP</sequence>
<dbReference type="GO" id="GO:0016881">
    <property type="term" value="F:acid-amino acid ligase activity"/>
    <property type="evidence" value="ECO:0007669"/>
    <property type="project" value="UniProtKB-ARBA"/>
</dbReference>
<proteinExistence type="predicted"/>
<evidence type="ECO:0000313" key="4">
    <source>
        <dbReference type="EMBL" id="USJ26186.1"/>
    </source>
</evidence>
<dbReference type="Gene3D" id="6.10.250.3370">
    <property type="match status" value="1"/>
</dbReference>
<dbReference type="EMBL" id="CP098808">
    <property type="protein sequence ID" value="USJ26186.1"/>
    <property type="molecule type" value="Genomic_DNA"/>
</dbReference>
<dbReference type="PANTHER" id="PTHR34384">
    <property type="entry name" value="L-2,3-DIAMINOPROPANOATE--CITRATE LIGASE"/>
    <property type="match status" value="1"/>
</dbReference>
<gene>
    <name evidence="4" type="ORF">NE863_19645</name>
</gene>
<reference evidence="4" key="1">
    <citation type="submission" date="2022-06" db="EMBL/GenBank/DDBJ databases">
        <title>Physiological and biochemical characterization and genomic elucidation of a strain of the genus Ensifer adhaerens M8 that combines arsenic oxidation and chromium reduction.</title>
        <authorList>
            <person name="Li X."/>
            <person name="Yu c."/>
        </authorList>
    </citation>
    <scope>NUCLEOTIDE SEQUENCE</scope>
    <source>
        <strain evidence="4">M8</strain>
        <plasmid evidence="4">pA</plasmid>
    </source>
</reference>